<evidence type="ECO:0000256" key="1">
    <source>
        <dbReference type="ARBA" id="ARBA00023172"/>
    </source>
</evidence>
<proteinExistence type="predicted"/>
<dbReference type="GO" id="GO:0006310">
    <property type="term" value="P:DNA recombination"/>
    <property type="evidence" value="ECO:0007669"/>
    <property type="project" value="UniProtKB-KW"/>
</dbReference>
<dbReference type="GO" id="GO:0015074">
    <property type="term" value="P:DNA integration"/>
    <property type="evidence" value="ECO:0007669"/>
    <property type="project" value="InterPro"/>
</dbReference>
<feature type="region of interest" description="Disordered" evidence="2">
    <location>
        <begin position="88"/>
        <end position="107"/>
    </location>
</feature>
<dbReference type="AlphaFoldDB" id="A0A556C577"/>
<protein>
    <submittedName>
        <fullName evidence="3">Uncharacterized protein</fullName>
    </submittedName>
</protein>
<dbReference type="SUPFAM" id="SSF56349">
    <property type="entry name" value="DNA breaking-rejoining enzymes"/>
    <property type="match status" value="1"/>
</dbReference>
<sequence length="107" mass="11516">MSVKRQASLSAVFRFDDLRQSAASFAVPEGTSVKVVQNMSGYNQATVTLDVYADLFSTDVDDVAARIDAARNRSGLKMCLNDNSAATGGWIQESGPPKHFCRDGPLT</sequence>
<evidence type="ECO:0000313" key="4">
    <source>
        <dbReference type="Proteomes" id="UP000316406"/>
    </source>
</evidence>
<dbReference type="Proteomes" id="UP000316406">
    <property type="component" value="Unassembled WGS sequence"/>
</dbReference>
<evidence type="ECO:0000256" key="2">
    <source>
        <dbReference type="SAM" id="MobiDB-lite"/>
    </source>
</evidence>
<dbReference type="RefSeq" id="WP_143924179.1">
    <property type="nucleotide sequence ID" value="NZ_VLTK01000015.1"/>
</dbReference>
<organism evidence="3 4">
    <name type="scientific">Brevibacterium aurantiacum</name>
    <dbReference type="NCBI Taxonomy" id="273384"/>
    <lineage>
        <taxon>Bacteria</taxon>
        <taxon>Bacillati</taxon>
        <taxon>Actinomycetota</taxon>
        <taxon>Actinomycetes</taxon>
        <taxon>Micrococcales</taxon>
        <taxon>Brevibacteriaceae</taxon>
        <taxon>Brevibacterium</taxon>
    </lineage>
</organism>
<evidence type="ECO:0000313" key="3">
    <source>
        <dbReference type="EMBL" id="TSI12615.1"/>
    </source>
</evidence>
<dbReference type="EMBL" id="VLTK01000015">
    <property type="protein sequence ID" value="TSI12615.1"/>
    <property type="molecule type" value="Genomic_DNA"/>
</dbReference>
<gene>
    <name evidence="3" type="ORF">FO013_19260</name>
</gene>
<name>A0A556C577_BREAU</name>
<dbReference type="InterPro" id="IPR013762">
    <property type="entry name" value="Integrase-like_cat_sf"/>
</dbReference>
<dbReference type="GO" id="GO:0003677">
    <property type="term" value="F:DNA binding"/>
    <property type="evidence" value="ECO:0007669"/>
    <property type="project" value="InterPro"/>
</dbReference>
<keyword evidence="4" id="KW-1185">Reference proteome</keyword>
<comment type="caution">
    <text evidence="3">The sequence shown here is derived from an EMBL/GenBank/DDBJ whole genome shotgun (WGS) entry which is preliminary data.</text>
</comment>
<dbReference type="OrthoDB" id="1822491at2"/>
<accession>A0A556C577</accession>
<reference evidence="3 4" key="1">
    <citation type="submission" date="2019-07" db="EMBL/GenBank/DDBJ databases">
        <title>Draft genome sequence of Brevibacterium aurantiacum XU54 isolated from Xinjiang China.</title>
        <authorList>
            <person name="Xu X."/>
        </authorList>
    </citation>
    <scope>NUCLEOTIDE SEQUENCE [LARGE SCALE GENOMIC DNA]</scope>
    <source>
        <strain evidence="3 4">XU54</strain>
    </source>
</reference>
<dbReference type="Gene3D" id="1.10.443.10">
    <property type="entry name" value="Intergrase catalytic core"/>
    <property type="match status" value="1"/>
</dbReference>
<dbReference type="InterPro" id="IPR011010">
    <property type="entry name" value="DNA_brk_join_enz"/>
</dbReference>
<keyword evidence="1" id="KW-0233">DNA recombination</keyword>